<dbReference type="PANTHER" id="PTHR46696:SF1">
    <property type="entry name" value="CYTOCHROME P450 YJIB-RELATED"/>
    <property type="match status" value="1"/>
</dbReference>
<proteinExistence type="inferred from homology"/>
<keyword evidence="3" id="KW-0479">Metal-binding</keyword>
<evidence type="ECO:0000256" key="1">
    <source>
        <dbReference type="ARBA" id="ARBA00010617"/>
    </source>
</evidence>
<keyword evidence="4" id="KW-0560">Oxidoreductase</keyword>
<accession>A0AB39M561</accession>
<reference evidence="7" key="1">
    <citation type="submission" date="2024-07" db="EMBL/GenBank/DDBJ databases">
        <authorList>
            <person name="Yu S.T."/>
        </authorList>
    </citation>
    <scope>NUCLEOTIDE SEQUENCE</scope>
    <source>
        <strain evidence="7">R08</strain>
    </source>
</reference>
<evidence type="ECO:0000256" key="2">
    <source>
        <dbReference type="ARBA" id="ARBA00022617"/>
    </source>
</evidence>
<dbReference type="RefSeq" id="WP_329555937.1">
    <property type="nucleotide sequence ID" value="NZ_CP163431.1"/>
</dbReference>
<evidence type="ECO:0000256" key="4">
    <source>
        <dbReference type="ARBA" id="ARBA00023002"/>
    </source>
</evidence>
<name>A0AB39M561_9ACTN</name>
<sequence>MPKRRTVLLDPYGRAVPEEAARLRALGPLVPVELPGGVPAWAVTRYELLKSLMLDPRVSRDARRHWALYDKAVGEPGWAWLYSWTSIVNMLSTYGEDHTRLRKLVAPSFTRHRTEAMLPRVREITAGLLDAMAEVPAGQVVDLRAEFAHPLPMRMISDLFGVPERMRDAVAGLIEGIMDTTGTPEHAAKVFEQIVTVLPALIAEKSEHPGDDLTTELITVRDEGDRLSEEELIHTLLLVIGAGFETTVNLIGNAVHALLRHPDQLKQVLAGQVTWDQVIQETLRWAPSIANVPLRYAVSDITTADGTTIRAGEAILTTIAAAGHDPERFGPDAHLFDAARNADGHLALGIGVHRCIGAPLARMETLTALPALFARFPGIALAVEDDELEQVPSFIAQGWRELPVRLTPAPPSV</sequence>
<dbReference type="InterPro" id="IPR001128">
    <property type="entry name" value="Cyt_P450"/>
</dbReference>
<organism evidence="7">
    <name type="scientific">Streptomyces sp. R08</name>
    <dbReference type="NCBI Taxonomy" id="3238624"/>
    <lineage>
        <taxon>Bacteria</taxon>
        <taxon>Bacillati</taxon>
        <taxon>Actinomycetota</taxon>
        <taxon>Actinomycetes</taxon>
        <taxon>Kitasatosporales</taxon>
        <taxon>Streptomycetaceae</taxon>
        <taxon>Streptomyces</taxon>
    </lineage>
</organism>
<dbReference type="Pfam" id="PF00067">
    <property type="entry name" value="p450"/>
    <property type="match status" value="1"/>
</dbReference>
<dbReference type="PRINTS" id="PR00385">
    <property type="entry name" value="P450"/>
</dbReference>
<comment type="similarity">
    <text evidence="1">Belongs to the cytochrome P450 family.</text>
</comment>
<dbReference type="SUPFAM" id="SSF48264">
    <property type="entry name" value="Cytochrome P450"/>
    <property type="match status" value="1"/>
</dbReference>
<dbReference type="GO" id="GO:0020037">
    <property type="term" value="F:heme binding"/>
    <property type="evidence" value="ECO:0007669"/>
    <property type="project" value="InterPro"/>
</dbReference>
<dbReference type="InterPro" id="IPR036396">
    <property type="entry name" value="Cyt_P450_sf"/>
</dbReference>
<dbReference type="EMBL" id="CP163431">
    <property type="protein sequence ID" value="XDQ00984.1"/>
    <property type="molecule type" value="Genomic_DNA"/>
</dbReference>
<dbReference type="PANTHER" id="PTHR46696">
    <property type="entry name" value="P450, PUTATIVE (EUROFUNG)-RELATED"/>
    <property type="match status" value="1"/>
</dbReference>
<gene>
    <name evidence="7" type="ORF">AB5J58_12670</name>
</gene>
<evidence type="ECO:0000256" key="3">
    <source>
        <dbReference type="ARBA" id="ARBA00022723"/>
    </source>
</evidence>
<dbReference type="CDD" id="cd11029">
    <property type="entry name" value="CYP107-like"/>
    <property type="match status" value="1"/>
</dbReference>
<dbReference type="Gene3D" id="1.10.630.10">
    <property type="entry name" value="Cytochrome P450"/>
    <property type="match status" value="1"/>
</dbReference>
<dbReference type="FunFam" id="1.10.630.10:FF:000018">
    <property type="entry name" value="Cytochrome P450 monooxygenase"/>
    <property type="match status" value="1"/>
</dbReference>
<evidence type="ECO:0000313" key="7">
    <source>
        <dbReference type="EMBL" id="XDQ00984.1"/>
    </source>
</evidence>
<dbReference type="GO" id="GO:0016705">
    <property type="term" value="F:oxidoreductase activity, acting on paired donors, with incorporation or reduction of molecular oxygen"/>
    <property type="evidence" value="ECO:0007669"/>
    <property type="project" value="InterPro"/>
</dbReference>
<protein>
    <submittedName>
        <fullName evidence="7">Cytochrome P450</fullName>
    </submittedName>
</protein>
<keyword evidence="5" id="KW-0408">Iron</keyword>
<dbReference type="InterPro" id="IPR002397">
    <property type="entry name" value="Cyt_P450_B"/>
</dbReference>
<keyword evidence="2" id="KW-0349">Heme</keyword>
<dbReference type="GO" id="GO:0005506">
    <property type="term" value="F:iron ion binding"/>
    <property type="evidence" value="ECO:0007669"/>
    <property type="project" value="InterPro"/>
</dbReference>
<evidence type="ECO:0000256" key="5">
    <source>
        <dbReference type="ARBA" id="ARBA00023004"/>
    </source>
</evidence>
<dbReference type="PRINTS" id="PR00359">
    <property type="entry name" value="BP450"/>
</dbReference>
<evidence type="ECO:0000256" key="6">
    <source>
        <dbReference type="ARBA" id="ARBA00023033"/>
    </source>
</evidence>
<dbReference type="AlphaFoldDB" id="A0AB39M561"/>
<dbReference type="GO" id="GO:0004497">
    <property type="term" value="F:monooxygenase activity"/>
    <property type="evidence" value="ECO:0007669"/>
    <property type="project" value="UniProtKB-KW"/>
</dbReference>
<keyword evidence="6" id="KW-0503">Monooxygenase</keyword>